<dbReference type="EMBL" id="KZ293754">
    <property type="protein sequence ID" value="PBK80022.1"/>
    <property type="molecule type" value="Genomic_DNA"/>
</dbReference>
<evidence type="ECO:0000313" key="3">
    <source>
        <dbReference type="Proteomes" id="UP000217790"/>
    </source>
</evidence>
<name>A0A2H3CLF2_ARMGA</name>
<feature type="non-terminal residue" evidence="2">
    <location>
        <position position="1"/>
    </location>
</feature>
<dbReference type="OrthoDB" id="3152464at2759"/>
<sequence length="166" mass="18810">DIMRDNHIINVAGLPGHFMPMDLNIEHLIGYLKISKGIYSTWHRLGNISAAVIYLQNVKKHTATMVGNSYQKRTHTTANVETLVSRIAEKAQDLDLNSYIQQREGYQSMKRTPNLLISGYQKFESSSLATFNKKMKDMINNVKFDAEIDEMVPVEFGTLTANDGED</sequence>
<dbReference type="AlphaFoldDB" id="A0A2H3CLF2"/>
<dbReference type="InParanoid" id="A0A2H3CLF2"/>
<keyword evidence="3" id="KW-1185">Reference proteome</keyword>
<proteinExistence type="predicted"/>
<protein>
    <recommendedName>
        <fullName evidence="1">DUF6589 domain-containing protein</fullName>
    </recommendedName>
</protein>
<accession>A0A2H3CLF2</accession>
<evidence type="ECO:0000313" key="2">
    <source>
        <dbReference type="EMBL" id="PBK80022.1"/>
    </source>
</evidence>
<gene>
    <name evidence="2" type="ORF">ARMGADRAFT_950146</name>
</gene>
<evidence type="ECO:0000259" key="1">
    <source>
        <dbReference type="Pfam" id="PF20231"/>
    </source>
</evidence>
<feature type="domain" description="DUF6589" evidence="1">
    <location>
        <begin position="1"/>
        <end position="75"/>
    </location>
</feature>
<dbReference type="Pfam" id="PF20231">
    <property type="entry name" value="DUF6589"/>
    <property type="match status" value="1"/>
</dbReference>
<reference evidence="3" key="1">
    <citation type="journal article" date="2017" name="Nat. Ecol. Evol.">
        <title>Genome expansion and lineage-specific genetic innovations in the forest pathogenic fungi Armillaria.</title>
        <authorList>
            <person name="Sipos G."/>
            <person name="Prasanna A.N."/>
            <person name="Walter M.C."/>
            <person name="O'Connor E."/>
            <person name="Balint B."/>
            <person name="Krizsan K."/>
            <person name="Kiss B."/>
            <person name="Hess J."/>
            <person name="Varga T."/>
            <person name="Slot J."/>
            <person name="Riley R."/>
            <person name="Boka B."/>
            <person name="Rigling D."/>
            <person name="Barry K."/>
            <person name="Lee J."/>
            <person name="Mihaltcheva S."/>
            <person name="LaButti K."/>
            <person name="Lipzen A."/>
            <person name="Waldron R."/>
            <person name="Moloney N.M."/>
            <person name="Sperisen C."/>
            <person name="Kredics L."/>
            <person name="Vagvoelgyi C."/>
            <person name="Patrignani A."/>
            <person name="Fitzpatrick D."/>
            <person name="Nagy I."/>
            <person name="Doyle S."/>
            <person name="Anderson J.B."/>
            <person name="Grigoriev I.V."/>
            <person name="Gueldener U."/>
            <person name="Muensterkoetter M."/>
            <person name="Nagy L.G."/>
        </authorList>
    </citation>
    <scope>NUCLEOTIDE SEQUENCE [LARGE SCALE GENOMIC DNA]</scope>
    <source>
        <strain evidence="3">Ar21-2</strain>
    </source>
</reference>
<dbReference type="Proteomes" id="UP000217790">
    <property type="component" value="Unassembled WGS sequence"/>
</dbReference>
<dbReference type="InterPro" id="IPR046496">
    <property type="entry name" value="DUF6589"/>
</dbReference>
<dbReference type="OMA" id="PNIANSC"/>
<organism evidence="2 3">
    <name type="scientific">Armillaria gallica</name>
    <name type="common">Bulbous honey fungus</name>
    <name type="synonym">Armillaria bulbosa</name>
    <dbReference type="NCBI Taxonomy" id="47427"/>
    <lineage>
        <taxon>Eukaryota</taxon>
        <taxon>Fungi</taxon>
        <taxon>Dikarya</taxon>
        <taxon>Basidiomycota</taxon>
        <taxon>Agaricomycotina</taxon>
        <taxon>Agaricomycetes</taxon>
        <taxon>Agaricomycetidae</taxon>
        <taxon>Agaricales</taxon>
        <taxon>Marasmiineae</taxon>
        <taxon>Physalacriaceae</taxon>
        <taxon>Armillaria</taxon>
    </lineage>
</organism>